<sequence length="260" mass="28512">MCSSDDYPVAVTVPDRPEMGSAPSRQLIDDLVVANHILFDQGVVDGFGHVSVRHDKDAGLFLLARNMAPGQVTADDIVAFTLDGDPVDAKGRKVYLERFIHGEIYRRRPDVMAVVHSHSHAIVPLSIVKGFRMKAVFHMAGFVGQAVPVYEIRETGGDSTDLLVSNNDLGRALAEKFDASDIVLMRGHGSTVVGDSLQRTVYRAIYAELNARYMLDATKLGEVVALTEGECRAAVASIEAQVQRPWDLWVEQARARRAGR</sequence>
<dbReference type="InterPro" id="IPR001303">
    <property type="entry name" value="Aldolase_II/adducin_N"/>
</dbReference>
<dbReference type="PANTHER" id="PTHR22789">
    <property type="entry name" value="FUCULOSE PHOSPHATE ALDOLASE"/>
    <property type="match status" value="1"/>
</dbReference>
<dbReference type="Proteomes" id="UP000272010">
    <property type="component" value="Chromosome"/>
</dbReference>
<dbReference type="AlphaFoldDB" id="A0A386UHP8"/>
<dbReference type="RefSeq" id="WP_120440419.1">
    <property type="nucleotide sequence ID" value="NZ_CP031078.1"/>
</dbReference>
<dbReference type="Pfam" id="PF00596">
    <property type="entry name" value="Aldolase_II"/>
    <property type="match status" value="1"/>
</dbReference>
<accession>A0A386UHP8</accession>
<evidence type="ECO:0000313" key="4">
    <source>
        <dbReference type="EMBL" id="AYF00163.1"/>
    </source>
</evidence>
<dbReference type="PANTHER" id="PTHR22789:SF0">
    <property type="entry name" value="3-OXO-TETRONATE 4-PHOSPHATE DECARBOXYLASE-RELATED"/>
    <property type="match status" value="1"/>
</dbReference>
<dbReference type="GO" id="GO:0016832">
    <property type="term" value="F:aldehyde-lyase activity"/>
    <property type="evidence" value="ECO:0007669"/>
    <property type="project" value="TreeGrafter"/>
</dbReference>
<dbReference type="GO" id="GO:0046872">
    <property type="term" value="F:metal ion binding"/>
    <property type="evidence" value="ECO:0007669"/>
    <property type="project" value="UniProtKB-KW"/>
</dbReference>
<dbReference type="Gene3D" id="3.40.225.10">
    <property type="entry name" value="Class II aldolase/adducin N-terminal domain"/>
    <property type="match status" value="1"/>
</dbReference>
<dbReference type="SMART" id="SM01007">
    <property type="entry name" value="Aldolase_II"/>
    <property type="match status" value="1"/>
</dbReference>
<dbReference type="EMBL" id="CP031078">
    <property type="protein sequence ID" value="AYF00163.1"/>
    <property type="molecule type" value="Genomic_DNA"/>
</dbReference>
<protein>
    <submittedName>
        <fullName evidence="4">Class II aldolase/adducin family protein</fullName>
    </submittedName>
</protein>
<name>A0A386UHP8_9RHOB</name>
<feature type="domain" description="Class II aldolase/adducin N-terminal" evidence="3">
    <location>
        <begin position="29"/>
        <end position="215"/>
    </location>
</feature>
<dbReference type="SUPFAM" id="SSF53639">
    <property type="entry name" value="AraD/HMP-PK domain-like"/>
    <property type="match status" value="1"/>
</dbReference>
<dbReference type="GO" id="GO:0005829">
    <property type="term" value="C:cytosol"/>
    <property type="evidence" value="ECO:0007669"/>
    <property type="project" value="TreeGrafter"/>
</dbReference>
<reference evidence="5" key="1">
    <citation type="submission" date="2018-07" db="EMBL/GenBank/DDBJ databases">
        <title>Genome Structure of the Opportunistic Pathogen Paracoccus yeei (Alphaproteobacteria) and Identification of Putative Virulence Factors.</title>
        <authorList>
            <person name="Lasek R."/>
            <person name="Szuplewska M."/>
            <person name="Mitura M."/>
            <person name="Decewicz P."/>
            <person name="Chmielowska C."/>
            <person name="Pawlot A."/>
            <person name="Sentkowska D."/>
            <person name="Czarnecki J."/>
            <person name="Bartosik D."/>
        </authorList>
    </citation>
    <scope>NUCLEOTIDE SEQUENCE [LARGE SCALE GENOMIC DNA]</scope>
    <source>
        <strain evidence="5">CCUG 32053</strain>
    </source>
</reference>
<evidence type="ECO:0000259" key="3">
    <source>
        <dbReference type="SMART" id="SM01007"/>
    </source>
</evidence>
<organism evidence="4 5">
    <name type="scientific">Paracoccus yeei</name>
    <dbReference type="NCBI Taxonomy" id="147645"/>
    <lineage>
        <taxon>Bacteria</taxon>
        <taxon>Pseudomonadati</taxon>
        <taxon>Pseudomonadota</taxon>
        <taxon>Alphaproteobacteria</taxon>
        <taxon>Rhodobacterales</taxon>
        <taxon>Paracoccaceae</taxon>
        <taxon>Paracoccus</taxon>
    </lineage>
</organism>
<dbReference type="InterPro" id="IPR036409">
    <property type="entry name" value="Aldolase_II/adducin_N_sf"/>
</dbReference>
<proteinExistence type="predicted"/>
<evidence type="ECO:0000313" key="5">
    <source>
        <dbReference type="Proteomes" id="UP000272010"/>
    </source>
</evidence>
<dbReference type="InterPro" id="IPR050197">
    <property type="entry name" value="Aldolase_class_II_sugar_metab"/>
</dbReference>
<keyword evidence="1" id="KW-0479">Metal-binding</keyword>
<gene>
    <name evidence="4" type="ORF">PY32053_00478</name>
</gene>
<dbReference type="GO" id="GO:0019323">
    <property type="term" value="P:pentose catabolic process"/>
    <property type="evidence" value="ECO:0007669"/>
    <property type="project" value="TreeGrafter"/>
</dbReference>
<keyword evidence="2" id="KW-0456">Lyase</keyword>
<evidence type="ECO:0000256" key="1">
    <source>
        <dbReference type="ARBA" id="ARBA00022723"/>
    </source>
</evidence>
<evidence type="ECO:0000256" key="2">
    <source>
        <dbReference type="ARBA" id="ARBA00023239"/>
    </source>
</evidence>